<feature type="domain" description="EXS" evidence="6">
    <location>
        <begin position="277"/>
        <end position="494"/>
    </location>
</feature>
<evidence type="ECO:0000313" key="7">
    <source>
        <dbReference type="EMBL" id="KAL1519049.1"/>
    </source>
</evidence>
<evidence type="ECO:0000256" key="1">
    <source>
        <dbReference type="ARBA" id="ARBA00004141"/>
    </source>
</evidence>
<accession>A0AB34JBI9</accession>
<reference evidence="7 8" key="1">
    <citation type="journal article" date="2024" name="Science">
        <title>Giant polyketide synthase enzymes in the biosynthesis of giant marine polyether toxins.</title>
        <authorList>
            <person name="Fallon T.R."/>
            <person name="Shende V.V."/>
            <person name="Wierzbicki I.H."/>
            <person name="Pendleton A.L."/>
            <person name="Watervoot N.F."/>
            <person name="Auber R.P."/>
            <person name="Gonzalez D.J."/>
            <person name="Wisecaver J.H."/>
            <person name="Moore B.S."/>
        </authorList>
    </citation>
    <scope>NUCLEOTIDE SEQUENCE [LARGE SCALE GENOMIC DNA]</scope>
    <source>
        <strain evidence="7 8">12B1</strain>
    </source>
</reference>
<feature type="transmembrane region" description="Helical" evidence="5">
    <location>
        <begin position="174"/>
        <end position="194"/>
    </location>
</feature>
<evidence type="ECO:0000256" key="2">
    <source>
        <dbReference type="ARBA" id="ARBA00022692"/>
    </source>
</evidence>
<sequence length="503" mass="57310">MLVQPLLPGDTLHNLGFDESVMMVGAAGKLMDGLGNEKPREVTVDELKARFFVLGTQVGIAVQMFVFSVVIMVLAYDDATGAIYELSTIYYPLFRGLFMICFFFCCYGVNLFVWKRYGIDYRAILGVSYAHNYHLMMRASFMVMSLVFGSFVLYVLTLRTPRLSSGLDLPSKHIWPATALVGTLMLVAWPRDLMPEWNDCAQRGKLFYSLLRILVSPLFPTNFAATFIADVLTSMPKVFSDLLFTACVYSNDSWRTVEWDRELGELTHRSRVSQCSNDNPTYAAIYFCTAIAPFWLRLMQCCRGFRDTRERKHLYNALKYCTSITVVTLSLYANSSDSIKSAWYAASIISTVYALVWDLKMDWGLPVCSIGHVQSLVFGSSLKHSSMTGHAASHSLKFYNGNLQKERLYPRHFYTIAAGTNTLARLGWAVYISPGQHVVQQHVVLLLGCVELLRRAQWAAIRLEWEQLNREVKREASEMAANDKAVQLWREHNHEMLKRTFLF</sequence>
<dbReference type="InterPro" id="IPR004342">
    <property type="entry name" value="EXS_C"/>
</dbReference>
<evidence type="ECO:0000256" key="4">
    <source>
        <dbReference type="ARBA" id="ARBA00023136"/>
    </source>
</evidence>
<feature type="transmembrane region" description="Helical" evidence="5">
    <location>
        <begin position="135"/>
        <end position="154"/>
    </location>
</feature>
<feature type="transmembrane region" description="Helical" evidence="5">
    <location>
        <begin position="51"/>
        <end position="76"/>
    </location>
</feature>
<proteinExistence type="predicted"/>
<evidence type="ECO:0000256" key="3">
    <source>
        <dbReference type="ARBA" id="ARBA00022989"/>
    </source>
</evidence>
<evidence type="ECO:0000313" key="8">
    <source>
        <dbReference type="Proteomes" id="UP001515480"/>
    </source>
</evidence>
<feature type="transmembrane region" description="Helical" evidence="5">
    <location>
        <begin position="279"/>
        <end position="296"/>
    </location>
</feature>
<feature type="transmembrane region" description="Helical" evidence="5">
    <location>
        <begin position="206"/>
        <end position="229"/>
    </location>
</feature>
<name>A0AB34JBI9_PRYPA</name>
<dbReference type="PROSITE" id="PS51380">
    <property type="entry name" value="EXS"/>
    <property type="match status" value="1"/>
</dbReference>
<evidence type="ECO:0000256" key="5">
    <source>
        <dbReference type="SAM" id="Phobius"/>
    </source>
</evidence>
<comment type="caution">
    <text evidence="7">The sequence shown here is derived from an EMBL/GenBank/DDBJ whole genome shotgun (WGS) entry which is preliminary data.</text>
</comment>
<dbReference type="PANTHER" id="PTHR10783">
    <property type="entry name" value="XENOTROPIC AND POLYTROPIC RETROVIRUS RECEPTOR 1-RELATED"/>
    <property type="match status" value="1"/>
</dbReference>
<keyword evidence="3 5" id="KW-1133">Transmembrane helix</keyword>
<dbReference type="Pfam" id="PF03124">
    <property type="entry name" value="EXS"/>
    <property type="match status" value="1"/>
</dbReference>
<dbReference type="AlphaFoldDB" id="A0AB34JBI9"/>
<keyword evidence="8" id="KW-1185">Reference proteome</keyword>
<keyword evidence="4 5" id="KW-0472">Membrane</keyword>
<gene>
    <name evidence="7" type="ORF">AB1Y20_003317</name>
</gene>
<dbReference type="GO" id="GO:0016020">
    <property type="term" value="C:membrane"/>
    <property type="evidence" value="ECO:0007669"/>
    <property type="project" value="UniProtKB-SubCell"/>
</dbReference>
<dbReference type="Proteomes" id="UP001515480">
    <property type="component" value="Unassembled WGS sequence"/>
</dbReference>
<organism evidence="7 8">
    <name type="scientific">Prymnesium parvum</name>
    <name type="common">Toxic golden alga</name>
    <dbReference type="NCBI Taxonomy" id="97485"/>
    <lineage>
        <taxon>Eukaryota</taxon>
        <taxon>Haptista</taxon>
        <taxon>Haptophyta</taxon>
        <taxon>Prymnesiophyceae</taxon>
        <taxon>Prymnesiales</taxon>
        <taxon>Prymnesiaceae</taxon>
        <taxon>Prymnesium</taxon>
    </lineage>
</organism>
<dbReference type="EMBL" id="JBGBPQ010000010">
    <property type="protein sequence ID" value="KAL1519049.1"/>
    <property type="molecule type" value="Genomic_DNA"/>
</dbReference>
<comment type="subcellular location">
    <subcellularLocation>
        <location evidence="1">Membrane</location>
        <topology evidence="1">Multi-pass membrane protein</topology>
    </subcellularLocation>
</comment>
<feature type="transmembrane region" description="Helical" evidence="5">
    <location>
        <begin position="96"/>
        <end position="114"/>
    </location>
</feature>
<evidence type="ECO:0000259" key="6">
    <source>
        <dbReference type="PROSITE" id="PS51380"/>
    </source>
</evidence>
<keyword evidence="2 5" id="KW-0812">Transmembrane</keyword>
<protein>
    <recommendedName>
        <fullName evidence="6">EXS domain-containing protein</fullName>
    </recommendedName>
</protein>